<organism evidence="2 3">
    <name type="scientific">Schaalia georgiae F0490</name>
    <dbReference type="NCBI Taxonomy" id="1125717"/>
    <lineage>
        <taxon>Bacteria</taxon>
        <taxon>Bacillati</taxon>
        <taxon>Actinomycetota</taxon>
        <taxon>Actinomycetes</taxon>
        <taxon>Actinomycetales</taxon>
        <taxon>Actinomycetaceae</taxon>
        <taxon>Schaalia</taxon>
    </lineage>
</organism>
<feature type="region of interest" description="Disordered" evidence="1">
    <location>
        <begin position="49"/>
        <end position="77"/>
    </location>
</feature>
<dbReference type="InterPro" id="IPR009898">
    <property type="entry name" value="DUF1440"/>
</dbReference>
<evidence type="ECO:0000256" key="1">
    <source>
        <dbReference type="SAM" id="MobiDB-lite"/>
    </source>
</evidence>
<name>J0XBW5_9ACTO</name>
<dbReference type="EMBL" id="AKFS01000149">
    <property type="protein sequence ID" value="EJF46141.1"/>
    <property type="molecule type" value="Genomic_DNA"/>
</dbReference>
<dbReference type="PATRIC" id="fig|1125717.3.peg.977"/>
<sequence>MPFLVHFAFSTGFTVVYCVLAERFPQVKLWQGAAFGILVSSGLTSCSCPPRASSLPPGTSPSPSTSRSSSATSSGCG</sequence>
<dbReference type="AlphaFoldDB" id="J0XBW5"/>
<feature type="compositionally biased region" description="Low complexity" evidence="1">
    <location>
        <begin position="53"/>
        <end position="77"/>
    </location>
</feature>
<dbReference type="Proteomes" id="UP000004578">
    <property type="component" value="Unassembled WGS sequence"/>
</dbReference>
<gene>
    <name evidence="2" type="ORF">HMPREF1317_2116</name>
</gene>
<evidence type="ECO:0000313" key="3">
    <source>
        <dbReference type="Proteomes" id="UP000004578"/>
    </source>
</evidence>
<evidence type="ECO:0000313" key="2">
    <source>
        <dbReference type="EMBL" id="EJF46141.1"/>
    </source>
</evidence>
<accession>J0XBW5</accession>
<comment type="caution">
    <text evidence="2">The sequence shown here is derived from an EMBL/GenBank/DDBJ whole genome shotgun (WGS) entry which is preliminary data.</text>
</comment>
<reference evidence="2 3" key="1">
    <citation type="submission" date="2012-05" db="EMBL/GenBank/DDBJ databases">
        <authorList>
            <person name="Harkins D.M."/>
            <person name="Madupu R."/>
            <person name="Durkin A.S."/>
            <person name="Torralba M."/>
            <person name="Methe B."/>
            <person name="Sutton G.G."/>
            <person name="Nelson K.E."/>
        </authorList>
    </citation>
    <scope>NUCLEOTIDE SEQUENCE [LARGE SCALE GENOMIC DNA]</scope>
    <source>
        <strain evidence="2 3">F0490</strain>
    </source>
</reference>
<protein>
    <submittedName>
        <fullName evidence="2">PF07274 domain protein</fullName>
    </submittedName>
</protein>
<proteinExistence type="predicted"/>
<keyword evidence="3" id="KW-1185">Reference proteome</keyword>
<dbReference type="Pfam" id="PF07274">
    <property type="entry name" value="DUF1440"/>
    <property type="match status" value="1"/>
</dbReference>